<organism evidence="1 2">
    <name type="scientific">Clytia hemisphaerica</name>
    <dbReference type="NCBI Taxonomy" id="252671"/>
    <lineage>
        <taxon>Eukaryota</taxon>
        <taxon>Metazoa</taxon>
        <taxon>Cnidaria</taxon>
        <taxon>Hydrozoa</taxon>
        <taxon>Hydroidolina</taxon>
        <taxon>Leptothecata</taxon>
        <taxon>Obeliida</taxon>
        <taxon>Clytiidae</taxon>
        <taxon>Clytia</taxon>
    </lineage>
</organism>
<sequence>MNHSETDRNQNMLEKLKEEHRKEIKILGLEKNMEVLELRNENEILKHKLEILELKTRKDESEKVTLNEKSNVADNVYCTRFITVKERLAWGFKQYFHNGDNQSNLYESYAVWYESLACKMKNKEVYSSKNHFHFVKKHYGEYEKFLSLISKRVGCNYTESSNELIVKGLDKELWQTATIIILHPKDIAQCMEMEKYDQTDQYEEWYQGDVPEEMFNDNDNSVIFLILVNS</sequence>
<reference evidence="1" key="1">
    <citation type="submission" date="2021-01" db="UniProtKB">
        <authorList>
            <consortium name="EnsemblMetazoa"/>
        </authorList>
    </citation>
    <scope>IDENTIFICATION</scope>
</reference>
<dbReference type="EnsemblMetazoa" id="CLYHEMT005302.1">
    <property type="protein sequence ID" value="CLYHEMP005302.1"/>
    <property type="gene ID" value="CLYHEMG005302"/>
</dbReference>
<dbReference type="AlphaFoldDB" id="A0A7M5WRB4"/>
<proteinExistence type="predicted"/>
<accession>A0A7M5WRB4</accession>
<dbReference type="Proteomes" id="UP000594262">
    <property type="component" value="Unplaced"/>
</dbReference>
<keyword evidence="2" id="KW-1185">Reference proteome</keyword>
<evidence type="ECO:0000313" key="1">
    <source>
        <dbReference type="EnsemblMetazoa" id="CLYHEMP005302.1"/>
    </source>
</evidence>
<evidence type="ECO:0000313" key="2">
    <source>
        <dbReference type="Proteomes" id="UP000594262"/>
    </source>
</evidence>
<protein>
    <submittedName>
        <fullName evidence="1">Uncharacterized protein</fullName>
    </submittedName>
</protein>
<name>A0A7M5WRB4_9CNID</name>